<feature type="repeat" description="ANK" evidence="3">
    <location>
        <begin position="346"/>
        <end position="378"/>
    </location>
</feature>
<feature type="repeat" description="ANK" evidence="3">
    <location>
        <begin position="313"/>
        <end position="345"/>
    </location>
</feature>
<dbReference type="PROSITE" id="PS50088">
    <property type="entry name" value="ANK_REPEAT"/>
    <property type="match status" value="4"/>
</dbReference>
<organism evidence="5 6">
    <name type="scientific">Camellia sinensis var. sinensis</name>
    <name type="common">China tea</name>
    <dbReference type="NCBI Taxonomy" id="542762"/>
    <lineage>
        <taxon>Eukaryota</taxon>
        <taxon>Viridiplantae</taxon>
        <taxon>Streptophyta</taxon>
        <taxon>Embryophyta</taxon>
        <taxon>Tracheophyta</taxon>
        <taxon>Spermatophyta</taxon>
        <taxon>Magnoliopsida</taxon>
        <taxon>eudicotyledons</taxon>
        <taxon>Gunneridae</taxon>
        <taxon>Pentapetalae</taxon>
        <taxon>asterids</taxon>
        <taxon>Ericales</taxon>
        <taxon>Theaceae</taxon>
        <taxon>Camellia</taxon>
    </lineage>
</organism>
<dbReference type="InterPro" id="IPR002110">
    <property type="entry name" value="Ankyrin_rpt"/>
</dbReference>
<evidence type="ECO:0000313" key="5">
    <source>
        <dbReference type="EMBL" id="THG12063.1"/>
    </source>
</evidence>
<evidence type="ECO:0000256" key="2">
    <source>
        <dbReference type="ARBA" id="ARBA00023043"/>
    </source>
</evidence>
<dbReference type="Proteomes" id="UP000306102">
    <property type="component" value="Unassembled WGS sequence"/>
</dbReference>
<gene>
    <name evidence="5" type="ORF">TEA_017436</name>
</gene>
<dbReference type="PROSITE" id="PS50297">
    <property type="entry name" value="ANK_REP_REGION"/>
    <property type="match status" value="2"/>
</dbReference>
<dbReference type="EMBL" id="SDRB02006771">
    <property type="protein sequence ID" value="THG12063.1"/>
    <property type="molecule type" value="Genomic_DNA"/>
</dbReference>
<keyword evidence="6" id="KW-1185">Reference proteome</keyword>
<feature type="compositionally biased region" description="Basic and acidic residues" evidence="4">
    <location>
        <begin position="204"/>
        <end position="213"/>
    </location>
</feature>
<feature type="region of interest" description="Disordered" evidence="4">
    <location>
        <begin position="189"/>
        <end position="221"/>
    </location>
</feature>
<reference evidence="5 6" key="1">
    <citation type="journal article" date="2018" name="Proc. Natl. Acad. Sci. U.S.A.">
        <title>Draft genome sequence of Camellia sinensis var. sinensis provides insights into the evolution of the tea genome and tea quality.</title>
        <authorList>
            <person name="Wei C."/>
            <person name="Yang H."/>
            <person name="Wang S."/>
            <person name="Zhao J."/>
            <person name="Liu C."/>
            <person name="Gao L."/>
            <person name="Xia E."/>
            <person name="Lu Y."/>
            <person name="Tai Y."/>
            <person name="She G."/>
            <person name="Sun J."/>
            <person name="Cao H."/>
            <person name="Tong W."/>
            <person name="Gao Q."/>
            <person name="Li Y."/>
            <person name="Deng W."/>
            <person name="Jiang X."/>
            <person name="Wang W."/>
            <person name="Chen Q."/>
            <person name="Zhang S."/>
            <person name="Li H."/>
            <person name="Wu J."/>
            <person name="Wang P."/>
            <person name="Li P."/>
            <person name="Shi C."/>
            <person name="Zheng F."/>
            <person name="Jian J."/>
            <person name="Huang B."/>
            <person name="Shan D."/>
            <person name="Shi M."/>
            <person name="Fang C."/>
            <person name="Yue Y."/>
            <person name="Li F."/>
            <person name="Li D."/>
            <person name="Wei S."/>
            <person name="Han B."/>
            <person name="Jiang C."/>
            <person name="Yin Y."/>
            <person name="Xia T."/>
            <person name="Zhang Z."/>
            <person name="Bennetzen J.L."/>
            <person name="Zhao S."/>
            <person name="Wan X."/>
        </authorList>
    </citation>
    <scope>NUCLEOTIDE SEQUENCE [LARGE SCALE GENOMIC DNA]</scope>
    <source>
        <strain evidence="6">cv. Shuchazao</strain>
        <tissue evidence="5">Leaf</tissue>
    </source>
</reference>
<comment type="caution">
    <text evidence="5">The sequence shown here is derived from an EMBL/GenBank/DDBJ whole genome shotgun (WGS) entry which is preliminary data.</text>
</comment>
<keyword evidence="2 3" id="KW-0040">ANK repeat</keyword>
<dbReference type="InterPro" id="IPR036770">
    <property type="entry name" value="Ankyrin_rpt-contain_sf"/>
</dbReference>
<dbReference type="PANTHER" id="PTHR24203:SF86">
    <property type="entry name" value="PROTEASOME 26S SUBUNIT, NON-ATPASE 10"/>
    <property type="match status" value="1"/>
</dbReference>
<feature type="repeat" description="ANK" evidence="3">
    <location>
        <begin position="379"/>
        <end position="411"/>
    </location>
</feature>
<dbReference type="SUPFAM" id="SSF48403">
    <property type="entry name" value="Ankyrin repeat"/>
    <property type="match status" value="1"/>
</dbReference>
<accession>A0A4S4E7N3</accession>
<dbReference type="Gene3D" id="1.25.40.20">
    <property type="entry name" value="Ankyrin repeat-containing domain"/>
    <property type="match status" value="2"/>
</dbReference>
<dbReference type="SMART" id="SM00248">
    <property type="entry name" value="ANK"/>
    <property type="match status" value="4"/>
</dbReference>
<sequence>MSLPAAVHVLKPETPRLFSLLPTSLFTFSTPHCLSRSQTLIVSRKSFTLSTSSSRSSSFQFSPQHQQQQEIDFHDEDEEHVVGDCVVFEEGIFEDPFLQPNFDSDANFPKKNTESSSVQVNPQDLIPEKWKEVQAQINITKKERRKIAQELEFGRRVEKRKQGLIPIRNVEDYVAYRDEKLSQLKPVVLDSPKFSDSGDEKDENDVGKSREGSKSSSRVAPRNPKLAVYGATLDDISDFFSTNYDPKAAKNPQGPRKLFTKEEKVLLNRRIPEVLAATSDKWLPLHSLAASGDFYLVNALLKHNVDINNQDKDGLTALHKAMLSKKQAICNYLLRESANPFVRDKDGATLMHYAVRMASSRMIKILLLYNVDINLQDNDGWTPLHLAVQTRRTDIVKLLLIKGADKTLKNLSGKMAGTSMAWDHRRWRGGGQGKLGEGEVGRDRPLNTNVKPQEYWSPSKLLDRWLVLLNSARSDISPSAVCGLTAGGEQRFMAGRK</sequence>
<protein>
    <submittedName>
        <fullName evidence="5">Uncharacterized protein</fullName>
    </submittedName>
</protein>
<feature type="repeat" description="ANK" evidence="3">
    <location>
        <begin position="280"/>
        <end position="312"/>
    </location>
</feature>
<proteinExistence type="predicted"/>
<evidence type="ECO:0000256" key="1">
    <source>
        <dbReference type="ARBA" id="ARBA00022737"/>
    </source>
</evidence>
<evidence type="ECO:0000256" key="4">
    <source>
        <dbReference type="SAM" id="MobiDB-lite"/>
    </source>
</evidence>
<name>A0A4S4E7N3_CAMSN</name>
<dbReference type="PANTHER" id="PTHR24203">
    <property type="entry name" value="ANKYRIN REPEAT FAMILY PROTEIN"/>
    <property type="match status" value="1"/>
</dbReference>
<evidence type="ECO:0000313" key="6">
    <source>
        <dbReference type="Proteomes" id="UP000306102"/>
    </source>
</evidence>
<keyword evidence="1" id="KW-0677">Repeat</keyword>
<dbReference type="Pfam" id="PF13637">
    <property type="entry name" value="Ank_4"/>
    <property type="match status" value="1"/>
</dbReference>
<dbReference type="Pfam" id="PF12796">
    <property type="entry name" value="Ank_2"/>
    <property type="match status" value="1"/>
</dbReference>
<dbReference type="AlphaFoldDB" id="A0A4S4E7N3"/>
<dbReference type="STRING" id="542762.A0A4S4E7N3"/>
<dbReference type="FunFam" id="1.25.40.20:FF:000461">
    <property type="entry name" value="Ankyrin repeat domain-containing protein, chloroplastic"/>
    <property type="match status" value="1"/>
</dbReference>
<evidence type="ECO:0000256" key="3">
    <source>
        <dbReference type="PROSITE-ProRule" id="PRU00023"/>
    </source>
</evidence>